<dbReference type="GO" id="GO:0003887">
    <property type="term" value="F:DNA-directed DNA polymerase activity"/>
    <property type="evidence" value="ECO:0007669"/>
    <property type="project" value="UniProtKB-KW"/>
</dbReference>
<protein>
    <recommendedName>
        <fullName evidence="2">DNA polymerase III subunit delta</fullName>
        <ecNumber evidence="1">2.7.7.7</ecNumber>
    </recommendedName>
</protein>
<evidence type="ECO:0000256" key="8">
    <source>
        <dbReference type="ARBA" id="ARBA00049244"/>
    </source>
</evidence>
<dbReference type="Proteomes" id="UP000503096">
    <property type="component" value="Chromosome"/>
</dbReference>
<dbReference type="AlphaFoldDB" id="A0A6M4H1K7"/>
<dbReference type="InterPro" id="IPR008921">
    <property type="entry name" value="DNA_pol3_clamp-load_cplx_C"/>
</dbReference>
<dbReference type="EC" id="2.7.7.7" evidence="1"/>
<keyword evidence="4" id="KW-0548">Nucleotidyltransferase</keyword>
<dbReference type="Gene3D" id="1.20.272.10">
    <property type="match status" value="1"/>
</dbReference>
<keyword evidence="5" id="KW-0235">DNA replication</keyword>
<accession>A0A6M4H1K7</accession>
<proteinExistence type="inferred from homology"/>
<keyword evidence="11" id="KW-1185">Reference proteome</keyword>
<dbReference type="InterPro" id="IPR010372">
    <property type="entry name" value="DNA_pol3_delta_N"/>
</dbReference>
<evidence type="ECO:0000256" key="4">
    <source>
        <dbReference type="ARBA" id="ARBA00022695"/>
    </source>
</evidence>
<evidence type="ECO:0000256" key="7">
    <source>
        <dbReference type="ARBA" id="ARBA00034754"/>
    </source>
</evidence>
<evidence type="ECO:0000313" key="10">
    <source>
        <dbReference type="EMBL" id="QJR13379.1"/>
    </source>
</evidence>
<name>A0A6M4H1K7_9PROT</name>
<dbReference type="GO" id="GO:0003677">
    <property type="term" value="F:DNA binding"/>
    <property type="evidence" value="ECO:0007669"/>
    <property type="project" value="InterPro"/>
</dbReference>
<dbReference type="FunCoup" id="A0A6M4H1K7">
    <property type="interactions" value="157"/>
</dbReference>
<sequence>MKISTRQLPGALRKGLSSLYVLYGPETLLALEAADRIRDAARADGYTEREVFFAEPGCDWNRLGASASNLSLFSTKRLFEIRIPTGKPGVEGAKALTAWAGKQIPDTMTMVMLPEIDWQQAKSVWFTALEGAGVGVEAKAVTREELPEWLAERLALGKQRGSAEVLEGLADRVEGNLLAAKQEVEKLALLLPEGEITLEAIGEAVTDVSRFERDALIDAIHAQDGARMARVLQSLEAEGEPLPLLLWQLCDELRTLMTVAAGQRPRRYLTPDRQARVAKTARRHDAASFARELLRAHRIDRMMKGVETGDPWGNMLEMALGLSGRPVLAKEAA</sequence>
<dbReference type="GO" id="GO:0009360">
    <property type="term" value="C:DNA polymerase III complex"/>
    <property type="evidence" value="ECO:0007669"/>
    <property type="project" value="InterPro"/>
</dbReference>
<dbReference type="RefSeq" id="WP_171159864.1">
    <property type="nucleotide sequence ID" value="NZ_CP053073.1"/>
</dbReference>
<evidence type="ECO:0000313" key="11">
    <source>
        <dbReference type="Proteomes" id="UP000503096"/>
    </source>
</evidence>
<dbReference type="Gene3D" id="3.40.50.300">
    <property type="entry name" value="P-loop containing nucleotide triphosphate hydrolases"/>
    <property type="match status" value="1"/>
</dbReference>
<dbReference type="InterPro" id="IPR027417">
    <property type="entry name" value="P-loop_NTPase"/>
</dbReference>
<comment type="similarity">
    <text evidence="7">Belongs to the DNA polymerase HolA subunit family.</text>
</comment>
<dbReference type="EMBL" id="CP053073">
    <property type="protein sequence ID" value="QJR13379.1"/>
    <property type="molecule type" value="Genomic_DNA"/>
</dbReference>
<evidence type="ECO:0000256" key="6">
    <source>
        <dbReference type="ARBA" id="ARBA00022932"/>
    </source>
</evidence>
<organism evidence="10 11">
    <name type="scientific">Usitatibacter palustris</name>
    <dbReference type="NCBI Taxonomy" id="2732487"/>
    <lineage>
        <taxon>Bacteria</taxon>
        <taxon>Pseudomonadati</taxon>
        <taxon>Pseudomonadota</taxon>
        <taxon>Betaproteobacteria</taxon>
        <taxon>Nitrosomonadales</taxon>
        <taxon>Usitatibacteraceae</taxon>
        <taxon>Usitatibacter</taxon>
    </lineage>
</organism>
<gene>
    <name evidence="10" type="ORF">DSM104440_00162</name>
</gene>
<dbReference type="PANTHER" id="PTHR34388">
    <property type="entry name" value="DNA POLYMERASE III SUBUNIT DELTA"/>
    <property type="match status" value="1"/>
</dbReference>
<dbReference type="SUPFAM" id="SSF48019">
    <property type="entry name" value="post-AAA+ oligomerization domain-like"/>
    <property type="match status" value="1"/>
</dbReference>
<evidence type="ECO:0000256" key="5">
    <source>
        <dbReference type="ARBA" id="ARBA00022705"/>
    </source>
</evidence>
<dbReference type="KEGG" id="upl:DSM104440_00162"/>
<evidence type="ECO:0000259" key="9">
    <source>
        <dbReference type="Pfam" id="PF06144"/>
    </source>
</evidence>
<keyword evidence="3" id="KW-0808">Transferase</keyword>
<keyword evidence="6" id="KW-0239">DNA-directed DNA polymerase</keyword>
<dbReference type="PANTHER" id="PTHR34388:SF1">
    <property type="entry name" value="DNA POLYMERASE III SUBUNIT DELTA"/>
    <property type="match status" value="1"/>
</dbReference>
<feature type="domain" description="DNA polymerase III delta N-terminal" evidence="9">
    <location>
        <begin position="20"/>
        <end position="138"/>
    </location>
</feature>
<dbReference type="GO" id="GO:0006261">
    <property type="term" value="P:DNA-templated DNA replication"/>
    <property type="evidence" value="ECO:0007669"/>
    <property type="project" value="TreeGrafter"/>
</dbReference>
<dbReference type="Pfam" id="PF06144">
    <property type="entry name" value="DNA_pol3_delta"/>
    <property type="match status" value="1"/>
</dbReference>
<dbReference type="SUPFAM" id="SSF52540">
    <property type="entry name" value="P-loop containing nucleoside triphosphate hydrolases"/>
    <property type="match status" value="1"/>
</dbReference>
<dbReference type="NCBIfam" id="TIGR01128">
    <property type="entry name" value="holA"/>
    <property type="match status" value="1"/>
</dbReference>
<evidence type="ECO:0000256" key="3">
    <source>
        <dbReference type="ARBA" id="ARBA00022679"/>
    </source>
</evidence>
<dbReference type="InParanoid" id="A0A6M4H1K7"/>
<reference evidence="10 11" key="1">
    <citation type="submission" date="2020-04" db="EMBL/GenBank/DDBJ databases">
        <title>Usitatibacter rugosus gen. nov., sp. nov. and Usitatibacter palustris sp. nov., novel members of Usitatibacteraceae fam. nov. within the order Nitrosomonadales isolated from soil.</title>
        <authorList>
            <person name="Huber K.J."/>
            <person name="Neumann-Schaal M."/>
            <person name="Geppert A."/>
            <person name="Luckner M."/>
            <person name="Wanner G."/>
            <person name="Overmann J."/>
        </authorList>
    </citation>
    <scope>NUCLEOTIDE SEQUENCE [LARGE SCALE GENOMIC DNA]</scope>
    <source>
        <strain evidence="10 11">Swamp67</strain>
    </source>
</reference>
<evidence type="ECO:0000256" key="2">
    <source>
        <dbReference type="ARBA" id="ARBA00017703"/>
    </source>
</evidence>
<evidence type="ECO:0000256" key="1">
    <source>
        <dbReference type="ARBA" id="ARBA00012417"/>
    </source>
</evidence>
<dbReference type="CDD" id="cd18138">
    <property type="entry name" value="HLD_clamp_pol_III_delta"/>
    <property type="match status" value="1"/>
</dbReference>
<comment type="catalytic activity">
    <reaction evidence="8">
        <text>DNA(n) + a 2'-deoxyribonucleoside 5'-triphosphate = DNA(n+1) + diphosphate</text>
        <dbReference type="Rhea" id="RHEA:22508"/>
        <dbReference type="Rhea" id="RHEA-COMP:17339"/>
        <dbReference type="Rhea" id="RHEA-COMP:17340"/>
        <dbReference type="ChEBI" id="CHEBI:33019"/>
        <dbReference type="ChEBI" id="CHEBI:61560"/>
        <dbReference type="ChEBI" id="CHEBI:173112"/>
        <dbReference type="EC" id="2.7.7.7"/>
    </reaction>
</comment>
<dbReference type="Gene3D" id="1.10.8.60">
    <property type="match status" value="1"/>
</dbReference>
<dbReference type="InterPro" id="IPR005790">
    <property type="entry name" value="DNA_polIII_delta"/>
</dbReference>